<proteinExistence type="predicted"/>
<dbReference type="OrthoDB" id="3248728at2759"/>
<protein>
    <submittedName>
        <fullName evidence="1">Uncharacterized protein</fullName>
    </submittedName>
</protein>
<sequence length="306" mass="34069">MPPQKRKLSDLSTPDVTNITGALFTFTEGLDENDEGTKPLLEDFRRILQKLRVTAAQPTSFSSATKDDLNRAKIFFQNLEWKEDGKVSAAEHGLFAKTNSFLSFENTQTMISIILSHVPQVNEMASRMLTDLVLLHLASTHSDETEAVTVIPDYTVMKTKTTFDGIHSYGGVMDYLVAKYPKEYSNAMLCDPISILERESITEKRQSNIFEAKNLASMRDNIAQVVLAAAATCQQEGKKCTRGALTDGNTWIFFTYSQVDSGGGNYGLTAEITLGEHAERLPLILGLLRDWLDNAHDPNLQYFNAV</sequence>
<gene>
    <name evidence="1" type="ORF">BDP27DRAFT_1450682</name>
</gene>
<name>A0A9P5PMA3_9AGAR</name>
<reference evidence="1" key="1">
    <citation type="submission" date="2020-11" db="EMBL/GenBank/DDBJ databases">
        <authorList>
            <consortium name="DOE Joint Genome Institute"/>
            <person name="Ahrendt S."/>
            <person name="Riley R."/>
            <person name="Andreopoulos W."/>
            <person name="Labutti K."/>
            <person name="Pangilinan J."/>
            <person name="Ruiz-Duenas F.J."/>
            <person name="Barrasa J.M."/>
            <person name="Sanchez-Garcia M."/>
            <person name="Camarero S."/>
            <person name="Miyauchi S."/>
            <person name="Serrano A."/>
            <person name="Linde D."/>
            <person name="Babiker R."/>
            <person name="Drula E."/>
            <person name="Ayuso-Fernandez I."/>
            <person name="Pacheco R."/>
            <person name="Padilla G."/>
            <person name="Ferreira P."/>
            <person name="Barriuso J."/>
            <person name="Kellner H."/>
            <person name="Castanera R."/>
            <person name="Alfaro M."/>
            <person name="Ramirez L."/>
            <person name="Pisabarro A.G."/>
            <person name="Kuo A."/>
            <person name="Tritt A."/>
            <person name="Lipzen A."/>
            <person name="He G."/>
            <person name="Yan M."/>
            <person name="Ng V."/>
            <person name="Cullen D."/>
            <person name="Martin F."/>
            <person name="Rosso M.-N."/>
            <person name="Henrissat B."/>
            <person name="Hibbett D."/>
            <person name="Martinez A.T."/>
            <person name="Grigoriev I.V."/>
        </authorList>
    </citation>
    <scope>NUCLEOTIDE SEQUENCE</scope>
    <source>
        <strain evidence="1">AH 40177</strain>
    </source>
</reference>
<dbReference type="AlphaFoldDB" id="A0A9P5PMA3"/>
<dbReference type="EMBL" id="JADNRY010000120">
    <property type="protein sequence ID" value="KAF9064600.1"/>
    <property type="molecule type" value="Genomic_DNA"/>
</dbReference>
<evidence type="ECO:0000313" key="2">
    <source>
        <dbReference type="Proteomes" id="UP000772434"/>
    </source>
</evidence>
<organism evidence="1 2">
    <name type="scientific">Rhodocollybia butyracea</name>
    <dbReference type="NCBI Taxonomy" id="206335"/>
    <lineage>
        <taxon>Eukaryota</taxon>
        <taxon>Fungi</taxon>
        <taxon>Dikarya</taxon>
        <taxon>Basidiomycota</taxon>
        <taxon>Agaricomycotina</taxon>
        <taxon>Agaricomycetes</taxon>
        <taxon>Agaricomycetidae</taxon>
        <taxon>Agaricales</taxon>
        <taxon>Marasmiineae</taxon>
        <taxon>Omphalotaceae</taxon>
        <taxon>Rhodocollybia</taxon>
    </lineage>
</organism>
<accession>A0A9P5PMA3</accession>
<keyword evidence="2" id="KW-1185">Reference proteome</keyword>
<evidence type="ECO:0000313" key="1">
    <source>
        <dbReference type="EMBL" id="KAF9064600.1"/>
    </source>
</evidence>
<dbReference type="Proteomes" id="UP000772434">
    <property type="component" value="Unassembled WGS sequence"/>
</dbReference>
<comment type="caution">
    <text evidence="1">The sequence shown here is derived from an EMBL/GenBank/DDBJ whole genome shotgun (WGS) entry which is preliminary data.</text>
</comment>